<accession>A0ACC2NMP9</accession>
<organism evidence="1 2">
    <name type="scientific">Eretmocerus hayati</name>
    <dbReference type="NCBI Taxonomy" id="131215"/>
    <lineage>
        <taxon>Eukaryota</taxon>
        <taxon>Metazoa</taxon>
        <taxon>Ecdysozoa</taxon>
        <taxon>Arthropoda</taxon>
        <taxon>Hexapoda</taxon>
        <taxon>Insecta</taxon>
        <taxon>Pterygota</taxon>
        <taxon>Neoptera</taxon>
        <taxon>Endopterygota</taxon>
        <taxon>Hymenoptera</taxon>
        <taxon>Apocrita</taxon>
        <taxon>Proctotrupomorpha</taxon>
        <taxon>Chalcidoidea</taxon>
        <taxon>Aphelinidae</taxon>
        <taxon>Aphelininae</taxon>
        <taxon>Eretmocerus</taxon>
    </lineage>
</organism>
<comment type="caution">
    <text evidence="1">The sequence shown here is derived from an EMBL/GenBank/DDBJ whole genome shotgun (WGS) entry which is preliminary data.</text>
</comment>
<dbReference type="Proteomes" id="UP001239111">
    <property type="component" value="Chromosome 3"/>
</dbReference>
<keyword evidence="2" id="KW-1185">Reference proteome</keyword>
<protein>
    <submittedName>
        <fullName evidence="1">Uncharacterized protein</fullName>
    </submittedName>
</protein>
<dbReference type="EMBL" id="CM056743">
    <property type="protein sequence ID" value="KAJ8672549.1"/>
    <property type="molecule type" value="Genomic_DNA"/>
</dbReference>
<name>A0ACC2NMP9_9HYME</name>
<gene>
    <name evidence="1" type="ORF">QAD02_003808</name>
</gene>
<sequence>MPEAWQALTSLLLMFLSTRALEIEPRVVRPRWVPVDSGSWIIEIDQELHVLAESNSRLSLVDVNPACRALDGKVVDHESESRALLTRCGASFYGLIIVGEMSLELEPMSDVGEEHLLREIAPGRSKRQASPAKSLYNLRGDTFKQENYGDELVAGEPGSDNELQELHEADDVQSFYDRTWHRDRLPTRKTVEKSLPPKWLELTVAADYSVMGFHGSRAQQYILALLNIVSAIYKDPSLDSNMHLTVVRIIFYPERRDGMVHQGNARRSLENVNKWNRKLLASSNQTHDVAVWLTRLDIGGPSGYAPVSGACDPARSCALNRDEGLTSAFIIAHEVAHILGLSHDGDRNSGNTCSREAARGSIMAPMVAANFHNFHWSPCSRKEFHRKARHWTCLLNRPNNDASKAADDPSEIFSMDEQCRMEFGEGYGRCRSMEPSNLCAHLWCGWANSSQPCKTKRGPPLQATMCAENKWCVNGLCKLINERQSEPSPLAVRSILSENSWSSWSPWGECTRSCGVGVQYRTRQCSGGLCEGESKEVKVCEVVACPSYEDYRAQQCLRFFANDVSRRKNLFDSNGTWLPYEAFDGTPSCQLICYNKETGEVFHTGLNVEDGTPCSYESSDICIGGSCKSMGCDGVLNSGRKRDACGFCDGYNSTCENVNAKFQRKLRRETTRLAVLPEFACNIKVVVTILLADTVPHEGSTRILLRDIRKRRHEVSEFDVDGRAPVIIIEGGAFRIERLEEKYVLWSRGPLMSEIVMSLLATLEAVISGASIMVSTHYVIRRSELHQARGRYAWLLGPAGPCSVSCGGGVRKRALLCRDEIERKFVSKKKCLLASKPSKHREIESCNDASCEYTWIPSMWERCSGSTESSCGRQLRRLYCVRSSFGERLVTRDNELRVFRNTVPPSNCREIPQPPTQRHCSRLVPSCPGLWVYGDWSACNASCGHGMQTRRARCSQQASPNQEIVLDTCDQPLEQNRACRGHLCSACSSQLQHGFSWRKLQEACRSGEFASQCAKPATSRNRCCQICQAGARCSKYGNKSRNCGG</sequence>
<proteinExistence type="predicted"/>
<reference evidence="1" key="1">
    <citation type="submission" date="2023-04" db="EMBL/GenBank/DDBJ databases">
        <title>A chromosome-level genome assembly of the parasitoid wasp Eretmocerus hayati.</title>
        <authorList>
            <person name="Zhong Y."/>
            <person name="Liu S."/>
            <person name="Liu Y."/>
        </authorList>
    </citation>
    <scope>NUCLEOTIDE SEQUENCE</scope>
    <source>
        <strain evidence="1">ZJU_SS_LIU_2023</strain>
    </source>
</reference>
<evidence type="ECO:0000313" key="2">
    <source>
        <dbReference type="Proteomes" id="UP001239111"/>
    </source>
</evidence>
<evidence type="ECO:0000313" key="1">
    <source>
        <dbReference type="EMBL" id="KAJ8672549.1"/>
    </source>
</evidence>